<evidence type="ECO:0000313" key="2">
    <source>
        <dbReference type="Proteomes" id="UP001180020"/>
    </source>
</evidence>
<protein>
    <submittedName>
        <fullName evidence="1">Uncharacterized protein</fullName>
    </submittedName>
</protein>
<keyword evidence="2" id="KW-1185">Reference proteome</keyword>
<dbReference type="EMBL" id="JAUJYO010000005">
    <property type="protein sequence ID" value="KAK1318003.1"/>
    <property type="molecule type" value="Genomic_DNA"/>
</dbReference>
<evidence type="ECO:0000313" key="1">
    <source>
        <dbReference type="EMBL" id="KAK1318003.1"/>
    </source>
</evidence>
<accession>A0AAV9EYQ5</accession>
<organism evidence="1 2">
    <name type="scientific">Acorus calamus</name>
    <name type="common">Sweet flag</name>
    <dbReference type="NCBI Taxonomy" id="4465"/>
    <lineage>
        <taxon>Eukaryota</taxon>
        <taxon>Viridiplantae</taxon>
        <taxon>Streptophyta</taxon>
        <taxon>Embryophyta</taxon>
        <taxon>Tracheophyta</taxon>
        <taxon>Spermatophyta</taxon>
        <taxon>Magnoliopsida</taxon>
        <taxon>Liliopsida</taxon>
        <taxon>Acoraceae</taxon>
        <taxon>Acorus</taxon>
    </lineage>
</organism>
<sequence length="99" mass="11254">MSTPIHSEVSLRTPGSRHGFNWFPPQYTCARRAFGRPRFTTVAKGLPTWICKQCTRPIDSVSRLVNCVYSHEDGGKNENVNDGFNECYSKDPERIYNGV</sequence>
<name>A0AAV9EYQ5_ACOCL</name>
<gene>
    <name evidence="1" type="ORF">QJS10_CPA05g02304</name>
</gene>
<reference evidence="1" key="2">
    <citation type="submission" date="2023-06" db="EMBL/GenBank/DDBJ databases">
        <authorList>
            <person name="Ma L."/>
            <person name="Liu K.-W."/>
            <person name="Li Z."/>
            <person name="Hsiao Y.-Y."/>
            <person name="Qi Y."/>
            <person name="Fu T."/>
            <person name="Tang G."/>
            <person name="Zhang D."/>
            <person name="Sun W.-H."/>
            <person name="Liu D.-K."/>
            <person name="Li Y."/>
            <person name="Chen G.-Z."/>
            <person name="Liu X.-D."/>
            <person name="Liao X.-Y."/>
            <person name="Jiang Y.-T."/>
            <person name="Yu X."/>
            <person name="Hao Y."/>
            <person name="Huang J."/>
            <person name="Zhao X.-W."/>
            <person name="Ke S."/>
            <person name="Chen Y.-Y."/>
            <person name="Wu W.-L."/>
            <person name="Hsu J.-L."/>
            <person name="Lin Y.-F."/>
            <person name="Huang M.-D."/>
            <person name="Li C.-Y."/>
            <person name="Huang L."/>
            <person name="Wang Z.-W."/>
            <person name="Zhao X."/>
            <person name="Zhong W.-Y."/>
            <person name="Peng D.-H."/>
            <person name="Ahmad S."/>
            <person name="Lan S."/>
            <person name="Zhang J.-S."/>
            <person name="Tsai W.-C."/>
            <person name="Van De Peer Y."/>
            <person name="Liu Z.-J."/>
        </authorList>
    </citation>
    <scope>NUCLEOTIDE SEQUENCE</scope>
    <source>
        <strain evidence="1">CP</strain>
        <tissue evidence="1">Leaves</tissue>
    </source>
</reference>
<proteinExistence type="predicted"/>
<dbReference type="Proteomes" id="UP001180020">
    <property type="component" value="Unassembled WGS sequence"/>
</dbReference>
<comment type="caution">
    <text evidence="1">The sequence shown here is derived from an EMBL/GenBank/DDBJ whole genome shotgun (WGS) entry which is preliminary data.</text>
</comment>
<dbReference type="AlphaFoldDB" id="A0AAV9EYQ5"/>
<reference evidence="1" key="1">
    <citation type="journal article" date="2023" name="Nat. Commun.">
        <title>Diploid and tetraploid genomes of Acorus and the evolution of monocots.</title>
        <authorList>
            <person name="Ma L."/>
            <person name="Liu K.W."/>
            <person name="Li Z."/>
            <person name="Hsiao Y.Y."/>
            <person name="Qi Y."/>
            <person name="Fu T."/>
            <person name="Tang G.D."/>
            <person name="Zhang D."/>
            <person name="Sun W.H."/>
            <person name="Liu D.K."/>
            <person name="Li Y."/>
            <person name="Chen G.Z."/>
            <person name="Liu X.D."/>
            <person name="Liao X.Y."/>
            <person name="Jiang Y.T."/>
            <person name="Yu X."/>
            <person name="Hao Y."/>
            <person name="Huang J."/>
            <person name="Zhao X.W."/>
            <person name="Ke S."/>
            <person name="Chen Y.Y."/>
            <person name="Wu W.L."/>
            <person name="Hsu J.L."/>
            <person name="Lin Y.F."/>
            <person name="Huang M.D."/>
            <person name="Li C.Y."/>
            <person name="Huang L."/>
            <person name="Wang Z.W."/>
            <person name="Zhao X."/>
            <person name="Zhong W.Y."/>
            <person name="Peng D.H."/>
            <person name="Ahmad S."/>
            <person name="Lan S."/>
            <person name="Zhang J.S."/>
            <person name="Tsai W.C."/>
            <person name="Van de Peer Y."/>
            <person name="Liu Z.J."/>
        </authorList>
    </citation>
    <scope>NUCLEOTIDE SEQUENCE</scope>
    <source>
        <strain evidence="1">CP</strain>
    </source>
</reference>